<dbReference type="Proteomes" id="UP000033647">
    <property type="component" value="Unassembled WGS sequence"/>
</dbReference>
<comment type="caution">
    <text evidence="2">The sequence shown here is derived from an EMBL/GenBank/DDBJ whole genome shotgun (WGS) entry which is preliminary data.</text>
</comment>
<dbReference type="EMBL" id="LAFY01000675">
    <property type="protein sequence ID" value="KJX96284.1"/>
    <property type="molecule type" value="Genomic_DNA"/>
</dbReference>
<reference evidence="2 3" key="1">
    <citation type="submission" date="2015-03" db="EMBL/GenBank/DDBJ databases">
        <title>RNA-seq based gene annotation and comparative genomics of four Zymoseptoria species reveal species-specific pathogenicity related genes and transposable element activity.</title>
        <authorList>
            <person name="Grandaubert J."/>
            <person name="Bhattacharyya A."/>
            <person name="Stukenbrock E.H."/>
        </authorList>
    </citation>
    <scope>NUCLEOTIDE SEQUENCE [LARGE SCALE GENOMIC DNA]</scope>
    <source>
        <strain evidence="2 3">Zb18110</strain>
    </source>
</reference>
<dbReference type="AlphaFoldDB" id="A0A0F4GFT2"/>
<organism evidence="2 3">
    <name type="scientific">Zymoseptoria brevis</name>
    <dbReference type="NCBI Taxonomy" id="1047168"/>
    <lineage>
        <taxon>Eukaryota</taxon>
        <taxon>Fungi</taxon>
        <taxon>Dikarya</taxon>
        <taxon>Ascomycota</taxon>
        <taxon>Pezizomycotina</taxon>
        <taxon>Dothideomycetes</taxon>
        <taxon>Dothideomycetidae</taxon>
        <taxon>Mycosphaerellales</taxon>
        <taxon>Mycosphaerellaceae</taxon>
        <taxon>Zymoseptoria</taxon>
    </lineage>
</organism>
<sequence length="301" mass="33276">MARDESDTRMQSPSPSPLGSSSSGSDSSSPTPEPEPAEDYKITPASTATPARVLPKPRRKSLARTKGTFEHCRSSERQSLLNKLRAFIEKDAGACDIPRIDRMPHLLKLRDQILAANEASGKGSLRTKFPDKWSQIDEDSHIGQWAWRTKTAWLSMVDKVPRHDSVKYSTRSGTTAVDEDDEEPDVKPVIKREVVEEAASVTSEGSRPRNLRTTPFLSDVMLPFVADESEGQIEAQNRAGTAGTEVKDKPMWVFIGGKLGVRQPIQGPPKTEPQRSGSVPKIKREYEDDLDTGSAEEKPRV</sequence>
<evidence type="ECO:0000313" key="3">
    <source>
        <dbReference type="Proteomes" id="UP000033647"/>
    </source>
</evidence>
<feature type="region of interest" description="Disordered" evidence="1">
    <location>
        <begin position="257"/>
        <end position="301"/>
    </location>
</feature>
<evidence type="ECO:0000256" key="1">
    <source>
        <dbReference type="SAM" id="MobiDB-lite"/>
    </source>
</evidence>
<feature type="compositionally biased region" description="Low complexity" evidence="1">
    <location>
        <begin position="17"/>
        <end position="30"/>
    </location>
</feature>
<evidence type="ECO:0000313" key="2">
    <source>
        <dbReference type="EMBL" id="KJX96284.1"/>
    </source>
</evidence>
<name>A0A0F4GFT2_9PEZI</name>
<feature type="region of interest" description="Disordered" evidence="1">
    <location>
        <begin position="1"/>
        <end position="70"/>
    </location>
</feature>
<accession>A0A0F4GFT2</accession>
<proteinExistence type="predicted"/>
<gene>
    <name evidence="2" type="ORF">TI39_contig683g00004</name>
</gene>
<keyword evidence="3" id="KW-1185">Reference proteome</keyword>
<protein>
    <submittedName>
        <fullName evidence="2">Uncharacterized protein</fullName>
    </submittedName>
</protein>